<keyword evidence="3" id="KW-1185">Reference proteome</keyword>
<sequence length="103" mass="11884">MTYDSPEGLVDSPRHRALQQALANVRRQVAQLESALDQPFQQFTGAAVWVGPAARQFGEELSRQRQELRRRSRQVIDELEDELRRAPEKVSPAVAREESLRFR</sequence>
<organism evidence="2 3">
    <name type="scientific">Nonomuraea antimicrobica</name>
    <dbReference type="NCBI Taxonomy" id="561173"/>
    <lineage>
        <taxon>Bacteria</taxon>
        <taxon>Bacillati</taxon>
        <taxon>Actinomycetota</taxon>
        <taxon>Actinomycetes</taxon>
        <taxon>Streptosporangiales</taxon>
        <taxon>Streptosporangiaceae</taxon>
        <taxon>Nonomuraea</taxon>
    </lineage>
</organism>
<accession>A0ABP7E5X9</accession>
<feature type="coiled-coil region" evidence="1">
    <location>
        <begin position="15"/>
        <end position="85"/>
    </location>
</feature>
<name>A0ABP7E5X9_9ACTN</name>
<evidence type="ECO:0000256" key="1">
    <source>
        <dbReference type="SAM" id="Coils"/>
    </source>
</evidence>
<evidence type="ECO:0000313" key="3">
    <source>
        <dbReference type="Proteomes" id="UP001500902"/>
    </source>
</evidence>
<evidence type="ECO:0008006" key="4">
    <source>
        <dbReference type="Google" id="ProtNLM"/>
    </source>
</evidence>
<proteinExistence type="predicted"/>
<dbReference type="RefSeq" id="WP_344894369.1">
    <property type="nucleotide sequence ID" value="NZ_BAAAZP010000218.1"/>
</dbReference>
<dbReference type="SUPFAM" id="SSF140453">
    <property type="entry name" value="EsxAB dimer-like"/>
    <property type="match status" value="1"/>
</dbReference>
<protein>
    <recommendedName>
        <fullName evidence="4">WXG100 family type VII secretion target</fullName>
    </recommendedName>
</protein>
<dbReference type="EMBL" id="BAAAZP010000218">
    <property type="protein sequence ID" value="GAA3712613.1"/>
    <property type="molecule type" value="Genomic_DNA"/>
</dbReference>
<dbReference type="Proteomes" id="UP001500902">
    <property type="component" value="Unassembled WGS sequence"/>
</dbReference>
<evidence type="ECO:0000313" key="2">
    <source>
        <dbReference type="EMBL" id="GAA3712613.1"/>
    </source>
</evidence>
<keyword evidence="1" id="KW-0175">Coiled coil</keyword>
<reference evidence="3" key="1">
    <citation type="journal article" date="2019" name="Int. J. Syst. Evol. Microbiol.">
        <title>The Global Catalogue of Microorganisms (GCM) 10K type strain sequencing project: providing services to taxonomists for standard genome sequencing and annotation.</title>
        <authorList>
            <consortium name="The Broad Institute Genomics Platform"/>
            <consortium name="The Broad Institute Genome Sequencing Center for Infectious Disease"/>
            <person name="Wu L."/>
            <person name="Ma J."/>
        </authorList>
    </citation>
    <scope>NUCLEOTIDE SEQUENCE [LARGE SCALE GENOMIC DNA]</scope>
    <source>
        <strain evidence="3">JCM 16904</strain>
    </source>
</reference>
<comment type="caution">
    <text evidence="2">The sequence shown here is derived from an EMBL/GenBank/DDBJ whole genome shotgun (WGS) entry which is preliminary data.</text>
</comment>
<gene>
    <name evidence="2" type="ORF">GCM10022224_092720</name>
</gene>
<dbReference type="InterPro" id="IPR036689">
    <property type="entry name" value="ESAT-6-like_sf"/>
</dbReference>